<dbReference type="InterPro" id="IPR057942">
    <property type="entry name" value="TPR_TNPO3_IPO13_3rd"/>
</dbReference>
<dbReference type="InterPro" id="IPR013598">
    <property type="entry name" value="Exportin-1/Importin-b-like"/>
</dbReference>
<dbReference type="PANTHER" id="PTHR12363">
    <property type="entry name" value="TRANSPORTIN 3 AND IMPORTIN 13"/>
    <property type="match status" value="1"/>
</dbReference>
<proteinExistence type="predicted"/>
<dbReference type="EMBL" id="OX365910">
    <property type="protein sequence ID" value="CAI4051737.1"/>
    <property type="molecule type" value="Genomic_DNA"/>
</dbReference>
<organism evidence="1 2">
    <name type="scientific">Saccharomyces kudriavzevii (strain ATCC MYA-4449 / AS 2.2408 / CBS 8840 / NBRC 1802 / NCYC 2889)</name>
    <name type="common">Yeast</name>
    <dbReference type="NCBI Taxonomy" id="226230"/>
    <lineage>
        <taxon>Eukaryota</taxon>
        <taxon>Fungi</taxon>
        <taxon>Dikarya</taxon>
        <taxon>Ascomycota</taxon>
        <taxon>Saccharomycotina</taxon>
        <taxon>Saccharomycetes</taxon>
        <taxon>Saccharomycetales</taxon>
        <taxon>Saccharomycetaceae</taxon>
        <taxon>Saccharomyces</taxon>
    </lineage>
</organism>
<sequence>MDNLQVSDIQTALQCISSTASQDHKNKALQFLEQFQRSTIAWSVCNEILTKQDPINSLLELNIFAAQTLRNKVTYDLSQLENNLPQFKDSLLALLLSHNQKLIVTQLNVALARLAIQFLEWQNPIFEIISLLNSSPSILLNFLRILPEETLDIASTPLTEVEFNSRIHELIDPIAEDVLKFLISCIDLLQNKDSNFNSSSISLEQILRCLNSWSYEFPVEQLLTVQPLITLVFETISNGNDNDTEAFDAAVDCLCAILRESRDTTNEQLVSSLFQQLMLLQEKLLPSLIAEHPLNDEYDDDLLEGMTRLFVEAGEAWSVFISKNPEFFKPMVLVLLILTCKNEDLDIVSYTFPFWFNFKQSLVLPRYQESRKVYTDVFAKLINGIITHLQYPSGKFSSKEEEDKFKDFRYHMGDVLKDCTAVVGTSEALSQPLMRIKSAIQNNNDWQIMEAPLFSLRTMAKEISLTENTLLPEIIKIICNLPEQPKIRYASTLVLGRYTEWTAKHPELLEIQLQYIFNGFQLHEGSADMQNIITASSHALMFFCSDCSKLLTGYIDQLINFFLNVHNSIDIESQFELCQGLSAVINNQPETEVSVIFQKLLDNNLKQIEAFVPQWKANPVLFAPQIADKVDLLYALFEELKPRYNYPQQGSEPLLPKIEFIWKALRALLVDAGAMTDSIIVERVAKLLRRIFERFHVFCEPILPSVAEFLIQGYSTTGFGSYLWCSGSLIVVFGDDESYPISPDLKDAVWKFALSQCETFMLNFNKFNKLQLNDYHEAIIDFFSLITDLIMFYPGEFLNSAELLNGALNVALECVNKLDNYDAYICILRSLDDIISWGFKTPPISTVSIEIVPDEWRNRVINEVVIGHGNRLILALFIGLVTTFESTAHSDAISCIVKCLRILTEANNNDSTICIEWIFKVMEQLEQVTIHERDNLTKAVVEGLSSRDYRKVREGIRAFVGWYLRKNVNSRFE</sequence>
<dbReference type="GO" id="GO:0031267">
    <property type="term" value="F:small GTPase binding"/>
    <property type="evidence" value="ECO:0007669"/>
    <property type="project" value="InterPro"/>
</dbReference>
<reference evidence="1" key="1">
    <citation type="submission" date="2022-10" db="EMBL/GenBank/DDBJ databases">
        <authorList>
            <person name="Byrne P K."/>
        </authorList>
    </citation>
    <scope>NUCLEOTIDE SEQUENCE</scope>
    <source>
        <strain evidence="1">IFO1802</strain>
    </source>
</reference>
<dbReference type="OrthoDB" id="435593at2759"/>
<name>A0AA35J7M5_SACK1</name>
<dbReference type="InterPro" id="IPR057941">
    <property type="entry name" value="TPR_TNPO3_IPO13_2nd"/>
</dbReference>
<dbReference type="Pfam" id="PF24139">
    <property type="entry name" value="TPR_TNPO3_IPO13_4th"/>
    <property type="match status" value="1"/>
</dbReference>
<dbReference type="InterPro" id="IPR001494">
    <property type="entry name" value="Importin-beta_N"/>
</dbReference>
<dbReference type="Pfam" id="PF24140">
    <property type="entry name" value="TPR_TNPO3_IPO13_3rd"/>
    <property type="match status" value="1"/>
</dbReference>
<dbReference type="InterPro" id="IPR058537">
    <property type="entry name" value="TPR_TNPO3_IPO13_4th"/>
</dbReference>
<dbReference type="InterPro" id="IPR016024">
    <property type="entry name" value="ARM-type_fold"/>
</dbReference>
<evidence type="ECO:0000313" key="1">
    <source>
        <dbReference type="EMBL" id="CAI4051737.1"/>
    </source>
</evidence>
<dbReference type="SUPFAM" id="SSF48371">
    <property type="entry name" value="ARM repeat"/>
    <property type="match status" value="1"/>
</dbReference>
<dbReference type="SMART" id="SM00913">
    <property type="entry name" value="IBN_N"/>
    <property type="match status" value="1"/>
</dbReference>
<dbReference type="Pfam" id="PF24138">
    <property type="entry name" value="TPR_TNPO3_IPO13_2nd"/>
    <property type="match status" value="1"/>
</dbReference>
<dbReference type="GO" id="GO:0005737">
    <property type="term" value="C:cytoplasm"/>
    <property type="evidence" value="ECO:0007669"/>
    <property type="project" value="TreeGrafter"/>
</dbReference>
<accession>A0AA35J7M5</accession>
<evidence type="ECO:0000313" key="2">
    <source>
        <dbReference type="Proteomes" id="UP001162087"/>
    </source>
</evidence>
<gene>
    <name evidence="1" type="primary">SKDI15G3070</name>
    <name evidence="1" type="ORF">SKDI_15G3070</name>
</gene>
<dbReference type="Gene3D" id="1.25.10.10">
    <property type="entry name" value="Leucine-rich Repeat Variant"/>
    <property type="match status" value="1"/>
</dbReference>
<dbReference type="PANTHER" id="PTHR12363:SF53">
    <property type="entry name" value="MRNA TRANSPORT REGULATOR MTR10"/>
    <property type="match status" value="1"/>
</dbReference>
<dbReference type="GO" id="GO:0005634">
    <property type="term" value="C:nucleus"/>
    <property type="evidence" value="ECO:0007669"/>
    <property type="project" value="UniProtKB-ARBA"/>
</dbReference>
<dbReference type="Pfam" id="PF08389">
    <property type="entry name" value="Xpo1"/>
    <property type="match status" value="1"/>
</dbReference>
<keyword evidence="2" id="KW-1185">Reference proteome</keyword>
<dbReference type="GO" id="GO:0006606">
    <property type="term" value="P:protein import into nucleus"/>
    <property type="evidence" value="ECO:0007669"/>
    <property type="project" value="TreeGrafter"/>
</dbReference>
<dbReference type="Proteomes" id="UP001162087">
    <property type="component" value="Chromosome 15"/>
</dbReference>
<dbReference type="InterPro" id="IPR051345">
    <property type="entry name" value="Importin_beta-like_NTR"/>
</dbReference>
<dbReference type="InterPro" id="IPR011989">
    <property type="entry name" value="ARM-like"/>
</dbReference>
<protein>
    <submittedName>
        <fullName evidence="1">Uncharacterized protein</fullName>
    </submittedName>
</protein>